<keyword evidence="5" id="KW-0378">Hydrolase</keyword>
<keyword evidence="2" id="KW-1277">Toxin-antitoxin system</keyword>
<organism evidence="9 11">
    <name type="scientific">Flavobacterium circumlabens</name>
    <dbReference type="NCBI Taxonomy" id="2133765"/>
    <lineage>
        <taxon>Bacteria</taxon>
        <taxon>Pseudomonadati</taxon>
        <taxon>Bacteroidota</taxon>
        <taxon>Flavobacteriia</taxon>
        <taxon>Flavobacteriales</taxon>
        <taxon>Flavobacteriaceae</taxon>
        <taxon>Flavobacterium</taxon>
    </lineage>
</organism>
<comment type="caution">
    <text evidence="9">The sequence shown here is derived from an EMBL/GenBank/DDBJ whole genome shotgun (WGS) entry which is preliminary data.</text>
</comment>
<evidence type="ECO:0000256" key="5">
    <source>
        <dbReference type="ARBA" id="ARBA00022801"/>
    </source>
</evidence>
<keyword evidence="3" id="KW-0540">Nuclease</keyword>
<reference evidence="8 10" key="1">
    <citation type="journal article" date="2015" name="Stand. Genomic Sci.">
        <title>Genomic Encyclopedia of Bacterial and Archaeal Type Strains, Phase III: the genomes of soil and plant-associated and newly described type strains.</title>
        <authorList>
            <person name="Whitman W.B."/>
            <person name="Woyke T."/>
            <person name="Klenk H.P."/>
            <person name="Zhou Y."/>
            <person name="Lilburn T.G."/>
            <person name="Beck B.J."/>
            <person name="De Vos P."/>
            <person name="Vandamme P."/>
            <person name="Eisen J.A."/>
            <person name="Garrity G."/>
            <person name="Hugenholtz P."/>
            <person name="Kyrpides N.C."/>
        </authorList>
    </citation>
    <scope>NUCLEOTIDE SEQUENCE [LARGE SCALE GENOMIC DNA]</scope>
    <source>
        <strain evidence="8 10">P5626</strain>
    </source>
</reference>
<evidence type="ECO:0000256" key="7">
    <source>
        <dbReference type="ARBA" id="ARBA00023016"/>
    </source>
</evidence>
<dbReference type="Pfam" id="PF07927">
    <property type="entry name" value="HicA_toxin"/>
    <property type="match status" value="1"/>
</dbReference>
<evidence type="ECO:0000256" key="4">
    <source>
        <dbReference type="ARBA" id="ARBA00022759"/>
    </source>
</evidence>
<name>A0A4Y7U8I4_9FLAO</name>
<evidence type="ECO:0000256" key="1">
    <source>
        <dbReference type="ARBA" id="ARBA00006620"/>
    </source>
</evidence>
<evidence type="ECO:0000313" key="11">
    <source>
        <dbReference type="Proteomes" id="UP000298340"/>
    </source>
</evidence>
<dbReference type="InterPro" id="IPR038570">
    <property type="entry name" value="HicA_sf"/>
</dbReference>
<dbReference type="Proteomes" id="UP000298340">
    <property type="component" value="Unassembled WGS sequence"/>
</dbReference>
<evidence type="ECO:0000313" key="10">
    <source>
        <dbReference type="Proteomes" id="UP000295270"/>
    </source>
</evidence>
<accession>A0A4Y7U8I4</accession>
<dbReference type="Gene3D" id="3.30.920.30">
    <property type="entry name" value="Hypothetical protein"/>
    <property type="match status" value="1"/>
</dbReference>
<keyword evidence="6" id="KW-0694">RNA-binding</keyword>
<keyword evidence="4" id="KW-0255">Endonuclease</keyword>
<dbReference type="RefSeq" id="WP_132036982.1">
    <property type="nucleotide sequence ID" value="NZ_QWDN01000007.1"/>
</dbReference>
<dbReference type="AlphaFoldDB" id="A0A4Y7U8I4"/>
<sequence>MKSREFIREAVRNGWVFLRQGKGSHEIYKKQGKQVAIPNHGAKEIGKGARTKTEERNGTLIFCK</sequence>
<dbReference type="GO" id="GO:0004519">
    <property type="term" value="F:endonuclease activity"/>
    <property type="evidence" value="ECO:0007669"/>
    <property type="project" value="UniProtKB-KW"/>
</dbReference>
<evidence type="ECO:0000256" key="2">
    <source>
        <dbReference type="ARBA" id="ARBA00022649"/>
    </source>
</evidence>
<dbReference type="OrthoDB" id="9798547at2"/>
<dbReference type="GO" id="GO:0003729">
    <property type="term" value="F:mRNA binding"/>
    <property type="evidence" value="ECO:0007669"/>
    <property type="project" value="InterPro"/>
</dbReference>
<evidence type="ECO:0000313" key="8">
    <source>
        <dbReference type="EMBL" id="TCN54556.1"/>
    </source>
</evidence>
<evidence type="ECO:0000256" key="3">
    <source>
        <dbReference type="ARBA" id="ARBA00022722"/>
    </source>
</evidence>
<reference evidence="9 11" key="2">
    <citation type="journal article" date="2018" name="Syst. Appl. Microbiol.">
        <title>Flavobacterium circumlabens sp. nov. and Flavobacterium cupreum sp. nov., two psychrotrophic species isolated from Antarctic environmental samples.</title>
        <authorList>
            <person name="Kralova S."/>
            <person name="Busse H.J."/>
            <person name="Svec P."/>
            <person name="Maslanova I."/>
            <person name="Stankova E."/>
            <person name="Bartak M."/>
            <person name="Sedlacek I."/>
        </authorList>
    </citation>
    <scope>NUCLEOTIDE SEQUENCE [LARGE SCALE GENOMIC DNA]</scope>
    <source>
        <strain evidence="9 11">CCM 8828</strain>
    </source>
</reference>
<keyword evidence="10" id="KW-1185">Reference proteome</keyword>
<comment type="similarity">
    <text evidence="1">Belongs to the HicA mRNA interferase family.</text>
</comment>
<dbReference type="EMBL" id="QWDN01000007">
    <property type="protein sequence ID" value="TEB42756.1"/>
    <property type="molecule type" value="Genomic_DNA"/>
</dbReference>
<dbReference type="GO" id="GO:0016787">
    <property type="term" value="F:hydrolase activity"/>
    <property type="evidence" value="ECO:0007669"/>
    <property type="project" value="UniProtKB-KW"/>
</dbReference>
<evidence type="ECO:0000256" key="6">
    <source>
        <dbReference type="ARBA" id="ARBA00022884"/>
    </source>
</evidence>
<keyword evidence="7" id="KW-0346">Stress response</keyword>
<dbReference type="SUPFAM" id="SSF54786">
    <property type="entry name" value="YcfA/nrd intein domain"/>
    <property type="match status" value="1"/>
</dbReference>
<dbReference type="EMBL" id="SLWA01000007">
    <property type="protein sequence ID" value="TCN54556.1"/>
    <property type="molecule type" value="Genomic_DNA"/>
</dbReference>
<dbReference type="InterPro" id="IPR012933">
    <property type="entry name" value="HicA_mRNA_interferase"/>
</dbReference>
<proteinExistence type="inferred from homology"/>
<gene>
    <name evidence="9" type="ORF">D0809_17965</name>
    <name evidence="8" type="ORF">EV142_10755</name>
</gene>
<protein>
    <submittedName>
        <fullName evidence="9">Addiction module toxin, HicA family</fullName>
    </submittedName>
    <submittedName>
        <fullName evidence="8">RNA binding protein YcfA (HicA-like mRNA interferase family)</fullName>
    </submittedName>
</protein>
<reference evidence="8" key="3">
    <citation type="submission" date="2019-03" db="EMBL/GenBank/DDBJ databases">
        <authorList>
            <person name="Whitman W."/>
            <person name="Huntemann M."/>
            <person name="Clum A."/>
            <person name="Pillay M."/>
            <person name="Palaniappan K."/>
            <person name="Varghese N."/>
            <person name="Mikhailova N."/>
            <person name="Stamatis D."/>
            <person name="Reddy T."/>
            <person name="Daum C."/>
            <person name="Shapiro N."/>
            <person name="Ivanova N."/>
            <person name="Kyrpides N."/>
            <person name="Woyke T."/>
        </authorList>
    </citation>
    <scope>NUCLEOTIDE SEQUENCE</scope>
    <source>
        <strain evidence="8">P5626</strain>
    </source>
</reference>
<evidence type="ECO:0000313" key="9">
    <source>
        <dbReference type="EMBL" id="TEB42756.1"/>
    </source>
</evidence>
<dbReference type="Proteomes" id="UP000295270">
    <property type="component" value="Unassembled WGS sequence"/>
</dbReference>